<evidence type="ECO:0000259" key="1">
    <source>
        <dbReference type="Pfam" id="PF00248"/>
    </source>
</evidence>
<dbReference type="InterPro" id="IPR023210">
    <property type="entry name" value="NADP_OxRdtase_dom"/>
</dbReference>
<dbReference type="InterPro" id="IPR020471">
    <property type="entry name" value="AKR"/>
</dbReference>
<comment type="caution">
    <text evidence="2">The sequence shown here is derived from an EMBL/GenBank/DDBJ whole genome shotgun (WGS) entry which is preliminary data.</text>
</comment>
<dbReference type="Pfam" id="PF00248">
    <property type="entry name" value="Aldo_ket_red"/>
    <property type="match status" value="1"/>
</dbReference>
<name>A0A4Y8MHY7_9BURK</name>
<dbReference type="SUPFAM" id="SSF51430">
    <property type="entry name" value="NAD(P)-linked oxidoreductase"/>
    <property type="match status" value="1"/>
</dbReference>
<dbReference type="PANTHER" id="PTHR43364">
    <property type="entry name" value="NADH-SPECIFIC METHYLGLYOXAL REDUCTASE-RELATED"/>
    <property type="match status" value="1"/>
</dbReference>
<sequence>MTLSSLGCSRVVAGMWRVLEWKMSERELSNYVQDAIESGISTFDHADVYGRGAVETLFGQALTYSPGQRHKLQLVSKVGIRPTNSPGVRIKHYDTSATYLRDSVEQSLVRLKTDYLDLFLIHRPDPLPCLDEIAEAAQTLKQQGKIRAFGVSNYSTQQFDLLHARTALSTNQFECSPFEAGAVESGMFTALAQADVSPMIWSPLGGGRLFSETDPVAVRVREAMKSVQEHLGASSWQAIAYAWLFRLPGTPYVIAGSRRREALVDALEGVKLQLSREHWFAILEAARGQPVA</sequence>
<feature type="domain" description="NADP-dependent oxidoreductase" evidence="1">
    <location>
        <begin position="11"/>
        <end position="282"/>
    </location>
</feature>
<dbReference type="Gene3D" id="3.20.20.100">
    <property type="entry name" value="NADP-dependent oxidoreductase domain"/>
    <property type="match status" value="1"/>
</dbReference>
<dbReference type="Proteomes" id="UP000297385">
    <property type="component" value="Unassembled WGS sequence"/>
</dbReference>
<dbReference type="GO" id="GO:0005829">
    <property type="term" value="C:cytosol"/>
    <property type="evidence" value="ECO:0007669"/>
    <property type="project" value="TreeGrafter"/>
</dbReference>
<evidence type="ECO:0000313" key="2">
    <source>
        <dbReference type="EMBL" id="TFE37057.1"/>
    </source>
</evidence>
<dbReference type="PANTHER" id="PTHR43364:SF1">
    <property type="entry name" value="OXIDOREDUCTASE YDHF"/>
    <property type="match status" value="1"/>
</dbReference>
<gene>
    <name evidence="2" type="ORF">E2553_45285</name>
</gene>
<dbReference type="AlphaFoldDB" id="A0A4Y8MHY7"/>
<dbReference type="EMBL" id="SNVI01000008">
    <property type="protein sequence ID" value="TFE37057.1"/>
    <property type="molecule type" value="Genomic_DNA"/>
</dbReference>
<dbReference type="RefSeq" id="WP_134466914.1">
    <property type="nucleotide sequence ID" value="NZ_SNVI01000008.1"/>
</dbReference>
<protein>
    <submittedName>
        <fullName evidence="2">Aldo/keto reductase</fullName>
    </submittedName>
</protein>
<dbReference type="InterPro" id="IPR036812">
    <property type="entry name" value="NAD(P)_OxRdtase_dom_sf"/>
</dbReference>
<proteinExistence type="predicted"/>
<dbReference type="PRINTS" id="PR00069">
    <property type="entry name" value="ALDKETRDTASE"/>
</dbReference>
<organism evidence="2 3">
    <name type="scientific">Paraburkholderia dipogonis</name>
    <dbReference type="NCBI Taxonomy" id="1211383"/>
    <lineage>
        <taxon>Bacteria</taxon>
        <taxon>Pseudomonadati</taxon>
        <taxon>Pseudomonadota</taxon>
        <taxon>Betaproteobacteria</taxon>
        <taxon>Burkholderiales</taxon>
        <taxon>Burkholderiaceae</taxon>
        <taxon>Paraburkholderia</taxon>
    </lineage>
</organism>
<reference evidence="2 3" key="1">
    <citation type="submission" date="2019-03" db="EMBL/GenBank/DDBJ databases">
        <title>Complete Genome Sequence of Paraburkholderia dipogonis ICMP 19430T, a Nitrogen-fixing Symbiont of the South African Invasive Legume Dipogon lignosus in New Zealand.</title>
        <authorList>
            <person name="De Meyer S.E."/>
        </authorList>
    </citation>
    <scope>NUCLEOTIDE SEQUENCE [LARGE SCALE GENOMIC DNA]</scope>
    <source>
        <strain evidence="2 3">ICMP 19430</strain>
    </source>
</reference>
<accession>A0A4Y8MHY7</accession>
<dbReference type="GO" id="GO:0016491">
    <property type="term" value="F:oxidoreductase activity"/>
    <property type="evidence" value="ECO:0007669"/>
    <property type="project" value="InterPro"/>
</dbReference>
<evidence type="ECO:0000313" key="3">
    <source>
        <dbReference type="Proteomes" id="UP000297385"/>
    </source>
</evidence>
<dbReference type="InterPro" id="IPR050523">
    <property type="entry name" value="AKR_Detox_Biosynth"/>
</dbReference>